<accession>A0A813PZX8</accession>
<feature type="transmembrane region" description="Helical" evidence="1">
    <location>
        <begin position="174"/>
        <end position="199"/>
    </location>
</feature>
<keyword evidence="1" id="KW-0472">Membrane</keyword>
<dbReference type="InterPro" id="IPR013320">
    <property type="entry name" value="ConA-like_dom_sf"/>
</dbReference>
<dbReference type="EMBL" id="CAJNOM010000006">
    <property type="protein sequence ID" value="CAF0760807.1"/>
    <property type="molecule type" value="Genomic_DNA"/>
</dbReference>
<dbReference type="Gene3D" id="1.20.1070.10">
    <property type="entry name" value="Rhodopsin 7-helix transmembrane proteins"/>
    <property type="match status" value="1"/>
</dbReference>
<comment type="caution">
    <text evidence="2">The sequence shown here is derived from an EMBL/GenBank/DDBJ whole genome shotgun (WGS) entry which is preliminary data.</text>
</comment>
<dbReference type="AlphaFoldDB" id="A0A813PZX8"/>
<evidence type="ECO:0000313" key="3">
    <source>
        <dbReference type="EMBL" id="CAF0796270.1"/>
    </source>
</evidence>
<evidence type="ECO:0000256" key="1">
    <source>
        <dbReference type="SAM" id="Phobius"/>
    </source>
</evidence>
<feature type="transmembrane region" description="Helical" evidence="1">
    <location>
        <begin position="258"/>
        <end position="281"/>
    </location>
</feature>
<reference evidence="2" key="1">
    <citation type="submission" date="2021-02" db="EMBL/GenBank/DDBJ databases">
        <authorList>
            <person name="Nowell W R."/>
        </authorList>
    </citation>
    <scope>NUCLEOTIDE SEQUENCE</scope>
</reference>
<gene>
    <name evidence="3" type="ORF">BJG266_LOCUS4952</name>
    <name evidence="2" type="ORF">QVE165_LOCUS2046</name>
</gene>
<evidence type="ECO:0008006" key="5">
    <source>
        <dbReference type="Google" id="ProtNLM"/>
    </source>
</evidence>
<dbReference type="Gene3D" id="2.60.120.200">
    <property type="match status" value="1"/>
</dbReference>
<evidence type="ECO:0000313" key="4">
    <source>
        <dbReference type="Proteomes" id="UP000663832"/>
    </source>
</evidence>
<protein>
    <recommendedName>
        <fullName evidence="5">LamG domain-containing protein</fullName>
    </recommendedName>
</protein>
<organism evidence="2 4">
    <name type="scientific">Adineta steineri</name>
    <dbReference type="NCBI Taxonomy" id="433720"/>
    <lineage>
        <taxon>Eukaryota</taxon>
        <taxon>Metazoa</taxon>
        <taxon>Spiralia</taxon>
        <taxon>Gnathifera</taxon>
        <taxon>Rotifera</taxon>
        <taxon>Eurotatoria</taxon>
        <taxon>Bdelloidea</taxon>
        <taxon>Adinetida</taxon>
        <taxon>Adinetidae</taxon>
        <taxon>Adineta</taxon>
    </lineage>
</organism>
<proteinExistence type="predicted"/>
<dbReference type="Pfam" id="PF13385">
    <property type="entry name" value="Laminin_G_3"/>
    <property type="match status" value="1"/>
</dbReference>
<sequence>MYVEETGYYALSSDSSMDTFGDIYEDDFNPMNPFENLLSQDYRSCSYEDFKFIVYLHTGTKYILVVTTSSPNITGNFSILTSGSKNITLNPYTHVLTNCFIGQKCQFYKKSIGIILDDILRDEIQPNMTMTDQTILVKINAALIMIMFVGGLINSILSIITFQSKDLRQVGCGIYLLASSITSFLTISMLTVKFWFVVLTQMNLSIRVSVLRDGCVSIEPFLKLCFYVDAWLNACVAVERAILVFKGIKFNKQNSQRIARWIILILPFSCLAQTQCLAASFHESTLTCELFANVSNLTENMLPDADITTMIVQYKTRIPQVFESEATTIQTSTAAMSTISACINMTTPAGRAPTIGWDFEGNLNDRFLIYNGTDGNKSTYALGRTSCRKCLNLTSSLNQSVYINATPYIDLRYISFSVETWIKPTIVTDGIEHVIFGQCGSLAGYSCMRVSIGNPGSMTFLFRSDTQTGLHNVSINVWSHLAYVYNKTAGTMSLYLNGTLDTSGGSHGPYYGSPTFFQIGNIDMIGSIYYDGCIDDIFFYPFARTASEIAATFALG</sequence>
<dbReference type="Proteomes" id="UP000663832">
    <property type="component" value="Unassembled WGS sequence"/>
</dbReference>
<dbReference type="SUPFAM" id="SSF49899">
    <property type="entry name" value="Concanavalin A-like lectins/glucanases"/>
    <property type="match status" value="1"/>
</dbReference>
<name>A0A813PZX8_9BILA</name>
<keyword evidence="1" id="KW-1133">Transmembrane helix</keyword>
<dbReference type="Proteomes" id="UP000663877">
    <property type="component" value="Unassembled WGS sequence"/>
</dbReference>
<keyword evidence="4" id="KW-1185">Reference proteome</keyword>
<dbReference type="SUPFAM" id="SSF81321">
    <property type="entry name" value="Family A G protein-coupled receptor-like"/>
    <property type="match status" value="1"/>
</dbReference>
<dbReference type="EMBL" id="CAJNOI010000012">
    <property type="protein sequence ID" value="CAF0796270.1"/>
    <property type="molecule type" value="Genomic_DNA"/>
</dbReference>
<evidence type="ECO:0000313" key="2">
    <source>
        <dbReference type="EMBL" id="CAF0760807.1"/>
    </source>
</evidence>
<keyword evidence="1" id="KW-0812">Transmembrane</keyword>
<feature type="transmembrane region" description="Helical" evidence="1">
    <location>
        <begin position="135"/>
        <end position="162"/>
    </location>
</feature>